<sequence length="440" mass="47753">MPLSGWGRYPIVDCPVNFPGSPDAARALVAQLPDSIARGNGRSYGDASLNCAATLDLKRLDRMLAFDPESGTMTCEGGVMLSDLIDAMLPRGWFPPVTPGTKFVTIGGMIASDVHGKNHHGSGSFCDSVAWLDLDTGEGRARRCSATENTDLFAATCGGMGLTGIIVRAAFRMLRVETSMVRQKTIHAPDLAAAMALFEQTSDWTYAVAWIDCLARGSALGRSVLLLGEHATLAELDPERRSTPLHRPKRRVKRVPVDFPGFALSRPIVKLFNRSYYAAQRAGERLVDLDPYFYPLDALLDWNRIYGRGGFVQYQCVLPLATSAVGIRALLEEVSAAGNASFLAVLKRMGPQSFGILSFPLEGYTLALDFPATPASLALVERLDAITAAHGGRVYLAKDACMTAERFAASYPRAPDFRAVLDRIGTRRAFSSSLSRRLEI</sequence>
<reference evidence="4" key="1">
    <citation type="journal article" date="2019" name="Int. J. Syst. Evol. Microbiol.">
        <title>The Global Catalogue of Microorganisms (GCM) 10K type strain sequencing project: providing services to taxonomists for standard genome sequencing and annotation.</title>
        <authorList>
            <consortium name="The Broad Institute Genomics Platform"/>
            <consortium name="The Broad Institute Genome Sequencing Center for Infectious Disease"/>
            <person name="Wu L."/>
            <person name="Ma J."/>
        </authorList>
    </citation>
    <scope>NUCLEOTIDE SEQUENCE [LARGE SCALE GENOMIC DNA]</scope>
    <source>
        <strain evidence="4">CGMCC 1.10106</strain>
    </source>
</reference>
<evidence type="ECO:0000256" key="1">
    <source>
        <dbReference type="ARBA" id="ARBA00022827"/>
    </source>
</evidence>
<dbReference type="InterPro" id="IPR036318">
    <property type="entry name" value="FAD-bd_PCMH-like_sf"/>
</dbReference>
<dbReference type="PROSITE" id="PS51387">
    <property type="entry name" value="FAD_PCMH"/>
    <property type="match status" value="1"/>
</dbReference>
<accession>A0ABQ1FYU8</accession>
<dbReference type="InterPro" id="IPR010031">
    <property type="entry name" value="FAD_lactone_oxidase-like"/>
</dbReference>
<organism evidence="3 4">
    <name type="scientific">Sphingomonas psychrolutea</name>
    <dbReference type="NCBI Taxonomy" id="1259676"/>
    <lineage>
        <taxon>Bacteria</taxon>
        <taxon>Pseudomonadati</taxon>
        <taxon>Pseudomonadota</taxon>
        <taxon>Alphaproteobacteria</taxon>
        <taxon>Sphingomonadales</taxon>
        <taxon>Sphingomonadaceae</taxon>
        <taxon>Sphingomonas</taxon>
    </lineage>
</organism>
<name>A0ABQ1FYU8_9SPHN</name>
<keyword evidence="1" id="KW-0274">FAD</keyword>
<dbReference type="PANTHER" id="PTHR43762">
    <property type="entry name" value="L-GULONOLACTONE OXIDASE"/>
    <property type="match status" value="1"/>
</dbReference>
<dbReference type="PANTHER" id="PTHR43762:SF1">
    <property type="entry name" value="D-ARABINONO-1,4-LACTONE OXIDASE"/>
    <property type="match status" value="1"/>
</dbReference>
<keyword evidence="4" id="KW-1185">Reference proteome</keyword>
<keyword evidence="1" id="KW-0285">Flavoprotein</keyword>
<evidence type="ECO:0000259" key="2">
    <source>
        <dbReference type="PROSITE" id="PS51387"/>
    </source>
</evidence>
<feature type="domain" description="FAD-binding PCMH-type" evidence="2">
    <location>
        <begin position="8"/>
        <end position="176"/>
    </location>
</feature>
<dbReference type="InterPro" id="IPR006094">
    <property type="entry name" value="Oxid_FAD_bind_N"/>
</dbReference>
<evidence type="ECO:0000313" key="3">
    <source>
        <dbReference type="EMBL" id="GGA33919.1"/>
    </source>
</evidence>
<dbReference type="SUPFAM" id="SSF56176">
    <property type="entry name" value="FAD-binding/transporter-associated domain-like"/>
    <property type="match status" value="1"/>
</dbReference>
<protein>
    <submittedName>
        <fullName evidence="3">Oxidoreductase</fullName>
    </submittedName>
</protein>
<dbReference type="Gene3D" id="3.30.465.10">
    <property type="match status" value="1"/>
</dbReference>
<proteinExistence type="predicted"/>
<dbReference type="InterPro" id="IPR016169">
    <property type="entry name" value="FAD-bd_PCMH_sub2"/>
</dbReference>
<gene>
    <name evidence="3" type="ORF">GCM10011395_00270</name>
</gene>
<dbReference type="InterPro" id="IPR016166">
    <property type="entry name" value="FAD-bd_PCMH"/>
</dbReference>
<dbReference type="Proteomes" id="UP000618591">
    <property type="component" value="Unassembled WGS sequence"/>
</dbReference>
<dbReference type="Pfam" id="PF01565">
    <property type="entry name" value="FAD_binding_4"/>
    <property type="match status" value="1"/>
</dbReference>
<comment type="caution">
    <text evidence="3">The sequence shown here is derived from an EMBL/GenBank/DDBJ whole genome shotgun (WGS) entry which is preliminary data.</text>
</comment>
<dbReference type="EMBL" id="BMDW01000001">
    <property type="protein sequence ID" value="GGA33919.1"/>
    <property type="molecule type" value="Genomic_DNA"/>
</dbReference>
<evidence type="ECO:0000313" key="4">
    <source>
        <dbReference type="Proteomes" id="UP000618591"/>
    </source>
</evidence>